<dbReference type="InterPro" id="IPR006566">
    <property type="entry name" value="FBD"/>
</dbReference>
<proteinExistence type="predicted"/>
<name>A0ABU6T6W5_9FABA</name>
<reference evidence="2 3" key="1">
    <citation type="journal article" date="2023" name="Plants (Basel)">
        <title>Bridging the Gap: Combining Genomics and Transcriptomics Approaches to Understand Stylosanthes scabra, an Orphan Legume from the Brazilian Caatinga.</title>
        <authorList>
            <person name="Ferreira-Neto J.R.C."/>
            <person name="da Silva M.D."/>
            <person name="Binneck E."/>
            <person name="de Melo N.F."/>
            <person name="da Silva R.H."/>
            <person name="de Melo A.L.T.M."/>
            <person name="Pandolfi V."/>
            <person name="Bustamante F.O."/>
            <person name="Brasileiro-Vidal A.C."/>
            <person name="Benko-Iseppon A.M."/>
        </authorList>
    </citation>
    <scope>NUCLEOTIDE SEQUENCE [LARGE SCALE GENOMIC DNA]</scope>
    <source>
        <tissue evidence="2">Leaves</tissue>
    </source>
</reference>
<accession>A0ABU6T6W5</accession>
<dbReference type="EMBL" id="JASCZI010090664">
    <property type="protein sequence ID" value="MED6144452.1"/>
    <property type="molecule type" value="Genomic_DNA"/>
</dbReference>
<keyword evidence="3" id="KW-1185">Reference proteome</keyword>
<protein>
    <recommendedName>
        <fullName evidence="1">FBD domain-containing protein</fullName>
    </recommendedName>
</protein>
<dbReference type="SMART" id="SM00579">
    <property type="entry name" value="FBD"/>
    <property type="match status" value="1"/>
</dbReference>
<evidence type="ECO:0000313" key="2">
    <source>
        <dbReference type="EMBL" id="MED6144452.1"/>
    </source>
</evidence>
<sequence>MMEYNGPTPAAMVPNFVLVEFEYNGPTPPTMVPNCVTSHLKSFEYTGYQNSADEREFIAYVLQSGLVLKTATIRLESNLDRVTKDDILRKLSAIPRGSTTCQFNFFHKNPNFHGCQSSIQAR</sequence>
<dbReference type="Pfam" id="PF08387">
    <property type="entry name" value="FBD"/>
    <property type="match status" value="1"/>
</dbReference>
<comment type="caution">
    <text evidence="2">The sequence shown here is derived from an EMBL/GenBank/DDBJ whole genome shotgun (WGS) entry which is preliminary data.</text>
</comment>
<evidence type="ECO:0000259" key="1">
    <source>
        <dbReference type="SMART" id="SM00579"/>
    </source>
</evidence>
<dbReference type="Proteomes" id="UP001341840">
    <property type="component" value="Unassembled WGS sequence"/>
</dbReference>
<organism evidence="2 3">
    <name type="scientific">Stylosanthes scabra</name>
    <dbReference type="NCBI Taxonomy" id="79078"/>
    <lineage>
        <taxon>Eukaryota</taxon>
        <taxon>Viridiplantae</taxon>
        <taxon>Streptophyta</taxon>
        <taxon>Embryophyta</taxon>
        <taxon>Tracheophyta</taxon>
        <taxon>Spermatophyta</taxon>
        <taxon>Magnoliopsida</taxon>
        <taxon>eudicotyledons</taxon>
        <taxon>Gunneridae</taxon>
        <taxon>Pentapetalae</taxon>
        <taxon>rosids</taxon>
        <taxon>fabids</taxon>
        <taxon>Fabales</taxon>
        <taxon>Fabaceae</taxon>
        <taxon>Papilionoideae</taxon>
        <taxon>50 kb inversion clade</taxon>
        <taxon>dalbergioids sensu lato</taxon>
        <taxon>Dalbergieae</taxon>
        <taxon>Pterocarpus clade</taxon>
        <taxon>Stylosanthes</taxon>
    </lineage>
</organism>
<feature type="domain" description="FBD" evidence="1">
    <location>
        <begin position="34"/>
        <end position="106"/>
    </location>
</feature>
<evidence type="ECO:0000313" key="3">
    <source>
        <dbReference type="Proteomes" id="UP001341840"/>
    </source>
</evidence>
<gene>
    <name evidence="2" type="ORF">PIB30_015661</name>
</gene>